<dbReference type="InterPro" id="IPR036397">
    <property type="entry name" value="RNaseH_sf"/>
</dbReference>
<gene>
    <name evidence="3" type="primary">LOC107956172</name>
</gene>
<dbReference type="GO" id="GO:0003676">
    <property type="term" value="F:nucleic acid binding"/>
    <property type="evidence" value="ECO:0007669"/>
    <property type="project" value="InterPro"/>
</dbReference>
<organism evidence="2 3">
    <name type="scientific">Gossypium hirsutum</name>
    <name type="common">Upland cotton</name>
    <name type="synonym">Gossypium mexicanum</name>
    <dbReference type="NCBI Taxonomy" id="3635"/>
    <lineage>
        <taxon>Eukaryota</taxon>
        <taxon>Viridiplantae</taxon>
        <taxon>Streptophyta</taxon>
        <taxon>Embryophyta</taxon>
        <taxon>Tracheophyta</taxon>
        <taxon>Spermatophyta</taxon>
        <taxon>Magnoliopsida</taxon>
        <taxon>eudicotyledons</taxon>
        <taxon>Gunneridae</taxon>
        <taxon>Pentapetalae</taxon>
        <taxon>rosids</taxon>
        <taxon>malvids</taxon>
        <taxon>Malvales</taxon>
        <taxon>Malvaceae</taxon>
        <taxon>Malvoideae</taxon>
        <taxon>Gossypium</taxon>
    </lineage>
</organism>
<dbReference type="AlphaFoldDB" id="A0A1U8P861"/>
<dbReference type="KEGG" id="ghi:107956172"/>
<dbReference type="GeneID" id="107956172"/>
<dbReference type="Gene3D" id="3.30.420.10">
    <property type="entry name" value="Ribonuclease H-like superfamily/Ribonuclease H"/>
    <property type="match status" value="1"/>
</dbReference>
<dbReference type="PANTHER" id="PTHR46148">
    <property type="entry name" value="CHROMO DOMAIN-CONTAINING PROTEIN"/>
    <property type="match status" value="1"/>
</dbReference>
<accession>A0A1U8P861</accession>
<proteinExistence type="predicted"/>
<evidence type="ECO:0000259" key="1">
    <source>
        <dbReference type="Pfam" id="PF24626"/>
    </source>
</evidence>
<name>A0A1U8P861_GOSHI</name>
<dbReference type="InterPro" id="IPR056924">
    <property type="entry name" value="SH3_Tf2-1"/>
</dbReference>
<sequence length="277" mass="32262">MLGLSEGESQTSASIRFASAYSDFGMEMREDYDGLHFSCVIDFKGNWDRHLPLVIFAYNNSYRKSIKLAPFEALYGQRCRTPLCWSDMEDKRNLGPKLVWKVEDKARLVCEGFKAASKRQKSYPDLRCRDIEYQDGVNVFLKVFPWKKVLKLGRKGKLSPRIIGPYEVAKQIGPVAYHLLLSPELEHIHDVFHVSMLRKYRSDPSHVVPIEEIEVQSGLSYEEEMVAILDQEVNVLRNKMVSLVKVLWRNHKTQEATWESEYVIKRQFPYLFDSGKF</sequence>
<feature type="domain" description="Tf2-1-like SH3-like" evidence="1">
    <location>
        <begin position="139"/>
        <end position="201"/>
    </location>
</feature>
<dbReference type="PaxDb" id="3635-A0A1U8P861"/>
<keyword evidence="2" id="KW-1185">Reference proteome</keyword>
<evidence type="ECO:0000313" key="2">
    <source>
        <dbReference type="Proteomes" id="UP000818029"/>
    </source>
</evidence>
<dbReference type="PANTHER" id="PTHR46148:SF44">
    <property type="entry name" value="GAG-POL POLYPROTEIN"/>
    <property type="match status" value="1"/>
</dbReference>
<dbReference type="Proteomes" id="UP000818029">
    <property type="component" value="Chromosome D07"/>
</dbReference>
<reference evidence="3" key="2">
    <citation type="submission" date="2025-08" db="UniProtKB">
        <authorList>
            <consortium name="RefSeq"/>
        </authorList>
    </citation>
    <scope>IDENTIFICATION</scope>
</reference>
<evidence type="ECO:0000313" key="3">
    <source>
        <dbReference type="RefSeq" id="XP_016747391.2"/>
    </source>
</evidence>
<dbReference type="Pfam" id="PF24626">
    <property type="entry name" value="SH3_Tf2-1"/>
    <property type="match status" value="1"/>
</dbReference>
<protein>
    <recommendedName>
        <fullName evidence="1">Tf2-1-like SH3-like domain-containing protein</fullName>
    </recommendedName>
</protein>
<reference evidence="2" key="1">
    <citation type="journal article" date="2020" name="Nat. Genet.">
        <title>Genomic diversifications of five Gossypium allopolyploid species and their impact on cotton improvement.</title>
        <authorList>
            <person name="Chen Z.J."/>
            <person name="Sreedasyam A."/>
            <person name="Ando A."/>
            <person name="Song Q."/>
            <person name="De Santiago L.M."/>
            <person name="Hulse-Kemp A.M."/>
            <person name="Ding M."/>
            <person name="Ye W."/>
            <person name="Kirkbride R.C."/>
            <person name="Jenkins J."/>
            <person name="Plott C."/>
            <person name="Lovell J."/>
            <person name="Lin Y.M."/>
            <person name="Vaughn R."/>
            <person name="Liu B."/>
            <person name="Simpson S."/>
            <person name="Scheffler B.E."/>
            <person name="Wen L."/>
            <person name="Saski C.A."/>
            <person name="Grover C.E."/>
            <person name="Hu G."/>
            <person name="Conover J.L."/>
            <person name="Carlson J.W."/>
            <person name="Shu S."/>
            <person name="Boston L.B."/>
            <person name="Williams M."/>
            <person name="Peterson D.G."/>
            <person name="McGee K."/>
            <person name="Jones D.C."/>
            <person name="Wendel J.F."/>
            <person name="Stelly D.M."/>
            <person name="Grimwood J."/>
            <person name="Schmutz J."/>
        </authorList>
    </citation>
    <scope>NUCLEOTIDE SEQUENCE [LARGE SCALE GENOMIC DNA]</scope>
    <source>
        <strain evidence="2">cv. TM-1</strain>
    </source>
</reference>
<dbReference type="RefSeq" id="XP_016747391.2">
    <property type="nucleotide sequence ID" value="XM_016891902.2"/>
</dbReference>